<dbReference type="EMBL" id="ATMH01010062">
    <property type="protein sequence ID" value="EPY18177.1"/>
    <property type="molecule type" value="Genomic_DNA"/>
</dbReference>
<sequence length="139" mass="15323">MRGGRRCSGGWLRGRAVRGRLEEGVRRARREAVRLTERVQLEGALVVGGRGRRVVIVGEAAATAAAAGEVCQPRYRAVGVGAVRVGMRVVLCMDGEVMGLRAANVQLETVHCLTGLVLFFFCGTHRFLFFLFNFLRIYK</sequence>
<keyword evidence="1" id="KW-0812">Transmembrane</keyword>
<keyword evidence="1" id="KW-1133">Transmembrane helix</keyword>
<feature type="transmembrane region" description="Helical" evidence="1">
    <location>
        <begin position="113"/>
        <end position="135"/>
    </location>
</feature>
<reference evidence="2 3" key="1">
    <citation type="journal article" date="2013" name="PLoS ONE">
        <title>Predicting the Proteins of Angomonas deanei, Strigomonas culicis and Their Respective Endosymbionts Reveals New Aspects of the Trypanosomatidae Family.</title>
        <authorList>
            <person name="Motta M.C."/>
            <person name="Martins A.C."/>
            <person name="de Souza S.S."/>
            <person name="Catta-Preta C.M."/>
            <person name="Silva R."/>
            <person name="Klein C.C."/>
            <person name="de Almeida L.G."/>
            <person name="de Lima Cunha O."/>
            <person name="Ciapina L.P."/>
            <person name="Brocchi M."/>
            <person name="Colabardini A.C."/>
            <person name="de Araujo Lima B."/>
            <person name="Machado C.R."/>
            <person name="de Almeida Soares C.M."/>
            <person name="Probst C.M."/>
            <person name="de Menezes C.B."/>
            <person name="Thompson C.E."/>
            <person name="Bartholomeu D.C."/>
            <person name="Gradia D.F."/>
            <person name="Pavoni D.P."/>
            <person name="Grisard E.C."/>
            <person name="Fantinatti-Garboggini F."/>
            <person name="Marchini F.K."/>
            <person name="Rodrigues-Luiz G.F."/>
            <person name="Wagner G."/>
            <person name="Goldman G.H."/>
            <person name="Fietto J.L."/>
            <person name="Elias M.C."/>
            <person name="Goldman M.H."/>
            <person name="Sagot M.F."/>
            <person name="Pereira M."/>
            <person name="Stoco P.H."/>
            <person name="de Mendonca-Neto R.P."/>
            <person name="Teixeira S.M."/>
            <person name="Maciel T.E."/>
            <person name="de Oliveira Mendes T.A."/>
            <person name="Urmenyi T.P."/>
            <person name="de Souza W."/>
            <person name="Schenkman S."/>
            <person name="de Vasconcelos A.T."/>
        </authorList>
    </citation>
    <scope>NUCLEOTIDE SEQUENCE [LARGE SCALE GENOMIC DNA]</scope>
</reference>
<comment type="caution">
    <text evidence="2">The sequence shown here is derived from an EMBL/GenBank/DDBJ whole genome shotgun (WGS) entry which is preliminary data.</text>
</comment>
<keyword evidence="3" id="KW-1185">Reference proteome</keyword>
<accession>S9TJD3</accession>
<evidence type="ECO:0000256" key="1">
    <source>
        <dbReference type="SAM" id="Phobius"/>
    </source>
</evidence>
<dbReference type="Proteomes" id="UP000015354">
    <property type="component" value="Unassembled WGS sequence"/>
</dbReference>
<organism evidence="2 3">
    <name type="scientific">Strigomonas culicis</name>
    <dbReference type="NCBI Taxonomy" id="28005"/>
    <lineage>
        <taxon>Eukaryota</taxon>
        <taxon>Discoba</taxon>
        <taxon>Euglenozoa</taxon>
        <taxon>Kinetoplastea</taxon>
        <taxon>Metakinetoplastina</taxon>
        <taxon>Trypanosomatida</taxon>
        <taxon>Trypanosomatidae</taxon>
        <taxon>Strigomonadinae</taxon>
        <taxon>Strigomonas</taxon>
    </lineage>
</organism>
<evidence type="ECO:0000313" key="2">
    <source>
        <dbReference type="EMBL" id="EPY18177.1"/>
    </source>
</evidence>
<gene>
    <name evidence="2" type="ORF">STCU_10135</name>
</gene>
<evidence type="ECO:0000313" key="3">
    <source>
        <dbReference type="Proteomes" id="UP000015354"/>
    </source>
</evidence>
<protein>
    <submittedName>
        <fullName evidence="2">Uncharacterized protein</fullName>
    </submittedName>
</protein>
<keyword evidence="1" id="KW-0472">Membrane</keyword>
<proteinExistence type="predicted"/>
<name>S9TJD3_9TRYP</name>
<dbReference type="AlphaFoldDB" id="S9TJD3"/>